<accession>L8E8I4</accession>
<dbReference type="EMBL" id="HF584118">
    <property type="protein sequence ID" value="CCQ43615.1"/>
    <property type="molecule type" value="Genomic_DNA"/>
</dbReference>
<organism evidence="1">
    <name type="scientific">Homo sapiens</name>
    <name type="common">Human</name>
    <dbReference type="NCBI Taxonomy" id="9606"/>
    <lineage>
        <taxon>Eukaryota</taxon>
        <taxon>Metazoa</taxon>
        <taxon>Chordata</taxon>
        <taxon>Craniata</taxon>
        <taxon>Vertebrata</taxon>
        <taxon>Euteleostomi</taxon>
        <taxon>Mammalia</taxon>
        <taxon>Eutheria</taxon>
        <taxon>Euarchontoglires</taxon>
        <taxon>Primates</taxon>
        <taxon>Haplorrhini</taxon>
        <taxon>Catarrhini</taxon>
        <taxon>Hominidae</taxon>
        <taxon>Homo</taxon>
    </lineage>
</organism>
<dbReference type="AlphaFoldDB" id="L8E8I4"/>
<dbReference type="OrthoDB" id="427950at2759"/>
<proteinExistence type="predicted"/>
<protein>
    <submittedName>
        <fullName evidence="1">Alternative protein NECAB2</fullName>
    </submittedName>
</protein>
<sequence length="65" mass="7798">MMMGSCPWRNSSSSLQMASLMRKNWRISFTRLTLTTPTMWTPRSCVITLWTTWVTMRMSWPPWRP</sequence>
<gene>
    <name evidence="1" type="primary">NECAB2</name>
</gene>
<reference evidence="1" key="1">
    <citation type="journal article" date="2013" name="PLoS ONE">
        <title>Direct detection of alternative open reading frames translation products in human significantly expands the proteome.</title>
        <authorList>
            <person name="Vanderperre B."/>
            <person name="Lucier J.-F."/>
            <person name="Motard J."/>
            <person name="Tremblay G."/>
            <person name="Vanderperre S."/>
            <person name="Wisztorski M."/>
            <person name="Salzet M."/>
            <person name="Boisvert F.-M."/>
            <person name="Roucou X."/>
        </authorList>
    </citation>
    <scope>NUCLEOTIDE SEQUENCE</scope>
</reference>
<name>L8E8I4_HUMAN</name>
<evidence type="ECO:0000313" key="1">
    <source>
        <dbReference type="EMBL" id="CCQ43615.1"/>
    </source>
</evidence>